<dbReference type="GO" id="GO:0016853">
    <property type="term" value="F:isomerase activity"/>
    <property type="evidence" value="ECO:0007669"/>
    <property type="project" value="UniProtKB-KW"/>
</dbReference>
<evidence type="ECO:0000256" key="2">
    <source>
        <dbReference type="ARBA" id="ARBA00023235"/>
    </source>
</evidence>
<feature type="non-terminal residue" evidence="3">
    <location>
        <position position="1"/>
    </location>
</feature>
<evidence type="ECO:0000313" key="4">
    <source>
        <dbReference type="Proteomes" id="UP000270873"/>
    </source>
</evidence>
<reference evidence="3 4" key="1">
    <citation type="submission" date="2018-08" db="EMBL/GenBank/DDBJ databases">
        <title>Recombination of ecologically and evolutionarily significant loci maintains genetic cohesion in the Pseudomonas syringae species complex.</title>
        <authorList>
            <person name="Dillon M."/>
            <person name="Thakur S."/>
            <person name="Almeida R.N.D."/>
            <person name="Weir B.S."/>
            <person name="Guttman D.S."/>
        </authorList>
    </citation>
    <scope>NUCLEOTIDE SEQUENCE [LARGE SCALE GENOMIC DNA]</scope>
    <source>
        <strain evidence="3 4">ICMP 7847</strain>
    </source>
</reference>
<gene>
    <name evidence="3" type="ORF">ALP66_04556</name>
</gene>
<sequence>HGSWHHELNQRNEPSADIWPGKPDLYHAYQATLLPVLPLAPSLASALAGHE</sequence>
<evidence type="ECO:0000313" key="3">
    <source>
        <dbReference type="EMBL" id="RMS43706.1"/>
    </source>
</evidence>
<proteinExistence type="inferred from homology"/>
<dbReference type="EMBL" id="RBSP01000729">
    <property type="protein sequence ID" value="RMS43706.1"/>
    <property type="molecule type" value="Genomic_DNA"/>
</dbReference>
<dbReference type="AlphaFoldDB" id="A0A658K9D3"/>
<comment type="caution">
    <text evidence="3">The sequence shown here is derived from an EMBL/GenBank/DDBJ whole genome shotgun (WGS) entry which is preliminary data.</text>
</comment>
<comment type="similarity">
    <text evidence="1">Belongs to the N-acylglucosamine 2-epimerase family.</text>
</comment>
<accession>A0A658K9D3</accession>
<name>A0A658K9D3_PSEA0</name>
<keyword evidence="2" id="KW-0413">Isomerase</keyword>
<dbReference type="InterPro" id="IPR010819">
    <property type="entry name" value="AGE/CE"/>
</dbReference>
<dbReference type="Gene3D" id="1.50.10.10">
    <property type="match status" value="1"/>
</dbReference>
<evidence type="ECO:0000256" key="1">
    <source>
        <dbReference type="ARBA" id="ARBA00008558"/>
    </source>
</evidence>
<dbReference type="Pfam" id="PF07221">
    <property type="entry name" value="GlcNAc_2-epim"/>
    <property type="match status" value="1"/>
</dbReference>
<dbReference type="Proteomes" id="UP000270873">
    <property type="component" value="Unassembled WGS sequence"/>
</dbReference>
<dbReference type="GO" id="GO:0005975">
    <property type="term" value="P:carbohydrate metabolic process"/>
    <property type="evidence" value="ECO:0007669"/>
    <property type="project" value="InterPro"/>
</dbReference>
<dbReference type="InterPro" id="IPR008928">
    <property type="entry name" value="6-hairpin_glycosidase_sf"/>
</dbReference>
<dbReference type="InterPro" id="IPR012341">
    <property type="entry name" value="6hp_glycosidase-like_sf"/>
</dbReference>
<organism evidence="3 4">
    <name type="scientific">Pseudomonas amygdali pv. photiniae</name>
    <dbReference type="NCBI Taxonomy" id="251724"/>
    <lineage>
        <taxon>Bacteria</taxon>
        <taxon>Pseudomonadati</taxon>
        <taxon>Pseudomonadota</taxon>
        <taxon>Gammaproteobacteria</taxon>
        <taxon>Pseudomonadales</taxon>
        <taxon>Pseudomonadaceae</taxon>
        <taxon>Pseudomonas</taxon>
        <taxon>Pseudomonas amygdali</taxon>
    </lineage>
</organism>
<dbReference type="SUPFAM" id="SSF48208">
    <property type="entry name" value="Six-hairpin glycosidases"/>
    <property type="match status" value="1"/>
</dbReference>
<protein>
    <submittedName>
        <fullName evidence="3">N-acylglucosamine 2-epimerase super protein</fullName>
    </submittedName>
</protein>